<gene>
    <name evidence="1" type="ORF">C2R22_05750</name>
</gene>
<reference evidence="1 2" key="1">
    <citation type="submission" date="2018-01" db="EMBL/GenBank/DDBJ databases">
        <title>Complete genome sequence of Salinigranum rubrum GX10T, an extremely halophilic archaeon isolated from a marine solar saltern.</title>
        <authorList>
            <person name="Han S."/>
        </authorList>
    </citation>
    <scope>NUCLEOTIDE SEQUENCE [LARGE SCALE GENOMIC DNA]</scope>
    <source>
        <strain evidence="1 2">GX10</strain>
    </source>
</reference>
<sequence>MTDGGRPVHRADCRDCAWSYSDTDQVDVSDELERHARKEQHDVRFTRAVATDGGRVRHPGGGIETLAGVGDQHPPECVAGRPDCPGVGAPGDDLPCLQCLSEGGEP</sequence>
<dbReference type="AlphaFoldDB" id="A0A2I8VPT9"/>
<name>A0A2I8VPT9_9EURY</name>
<dbReference type="KEGG" id="srub:C2R22_05750"/>
<protein>
    <submittedName>
        <fullName evidence="1">Uncharacterized protein</fullName>
    </submittedName>
</protein>
<accession>A0A2I8VPT9</accession>
<dbReference type="Proteomes" id="UP000236584">
    <property type="component" value="Chromosome"/>
</dbReference>
<organism evidence="1 2">
    <name type="scientific">Salinigranum rubrum</name>
    <dbReference type="NCBI Taxonomy" id="755307"/>
    <lineage>
        <taxon>Archaea</taxon>
        <taxon>Methanobacteriati</taxon>
        <taxon>Methanobacteriota</taxon>
        <taxon>Stenosarchaea group</taxon>
        <taxon>Halobacteria</taxon>
        <taxon>Halobacteriales</taxon>
        <taxon>Haloferacaceae</taxon>
        <taxon>Salinigranum</taxon>
    </lineage>
</organism>
<dbReference type="EMBL" id="CP026309">
    <property type="protein sequence ID" value="AUV83894.1"/>
    <property type="molecule type" value="Genomic_DNA"/>
</dbReference>
<evidence type="ECO:0000313" key="2">
    <source>
        <dbReference type="Proteomes" id="UP000236584"/>
    </source>
</evidence>
<keyword evidence="2" id="KW-1185">Reference proteome</keyword>
<evidence type="ECO:0000313" key="1">
    <source>
        <dbReference type="EMBL" id="AUV83894.1"/>
    </source>
</evidence>
<proteinExistence type="predicted"/>